<dbReference type="AlphaFoldDB" id="A0AAE1AAG9"/>
<protein>
    <submittedName>
        <fullName evidence="3">Uncharacterized protein</fullName>
    </submittedName>
</protein>
<comment type="caution">
    <text evidence="3">The sequence shown here is derived from an EMBL/GenBank/DDBJ whole genome shotgun (WGS) entry which is preliminary data.</text>
</comment>
<feature type="compositionally biased region" description="Polar residues" evidence="1">
    <location>
        <begin position="1"/>
        <end position="20"/>
    </location>
</feature>
<gene>
    <name evidence="3" type="ORF">RRG08_049075</name>
</gene>
<feature type="region of interest" description="Disordered" evidence="1">
    <location>
        <begin position="1"/>
        <end position="64"/>
    </location>
</feature>
<keyword evidence="4" id="KW-1185">Reference proteome</keyword>
<sequence>MEVDSGQSAARSSATDTGLLSVSPRRATRTCTSGRPSLCGNISSSSSFSGKSRKRHLKTPSGISRSGSLTDEIVNFDTLGLILKPPPLKSSRQTGFPDSQVVENSPYTWSIRSSSPATVSRRFTSAWLRHLVVGILLCWLATAVVAVGAVAEDAASVDVRSSARAGSRTELPLRWTPYIVARLDNLILWPGLIAWRGTATDVDQVFPPLPGSRSVTKL</sequence>
<reference evidence="3" key="1">
    <citation type="journal article" date="2023" name="G3 (Bethesda)">
        <title>A reference genome for the long-term kleptoplast-retaining sea slug Elysia crispata morphotype clarki.</title>
        <authorList>
            <person name="Eastman K.E."/>
            <person name="Pendleton A.L."/>
            <person name="Shaikh M.A."/>
            <person name="Suttiyut T."/>
            <person name="Ogas R."/>
            <person name="Tomko P."/>
            <person name="Gavelis G."/>
            <person name="Widhalm J.R."/>
            <person name="Wisecaver J.H."/>
        </authorList>
    </citation>
    <scope>NUCLEOTIDE SEQUENCE</scope>
    <source>
        <strain evidence="3">ECLA1</strain>
    </source>
</reference>
<feature type="transmembrane region" description="Helical" evidence="2">
    <location>
        <begin position="131"/>
        <end position="151"/>
    </location>
</feature>
<accession>A0AAE1AAG9</accession>
<evidence type="ECO:0000256" key="2">
    <source>
        <dbReference type="SAM" id="Phobius"/>
    </source>
</evidence>
<keyword evidence="2" id="KW-1133">Transmembrane helix</keyword>
<dbReference type="Proteomes" id="UP001283361">
    <property type="component" value="Unassembled WGS sequence"/>
</dbReference>
<evidence type="ECO:0000313" key="3">
    <source>
        <dbReference type="EMBL" id="KAK3783940.1"/>
    </source>
</evidence>
<keyword evidence="2" id="KW-0472">Membrane</keyword>
<organism evidence="3 4">
    <name type="scientific">Elysia crispata</name>
    <name type="common">lettuce slug</name>
    <dbReference type="NCBI Taxonomy" id="231223"/>
    <lineage>
        <taxon>Eukaryota</taxon>
        <taxon>Metazoa</taxon>
        <taxon>Spiralia</taxon>
        <taxon>Lophotrochozoa</taxon>
        <taxon>Mollusca</taxon>
        <taxon>Gastropoda</taxon>
        <taxon>Heterobranchia</taxon>
        <taxon>Euthyneura</taxon>
        <taxon>Panpulmonata</taxon>
        <taxon>Sacoglossa</taxon>
        <taxon>Placobranchoidea</taxon>
        <taxon>Plakobranchidae</taxon>
        <taxon>Elysia</taxon>
    </lineage>
</organism>
<keyword evidence="2" id="KW-0812">Transmembrane</keyword>
<dbReference type="EMBL" id="JAWDGP010002325">
    <property type="protein sequence ID" value="KAK3783940.1"/>
    <property type="molecule type" value="Genomic_DNA"/>
</dbReference>
<evidence type="ECO:0000256" key="1">
    <source>
        <dbReference type="SAM" id="MobiDB-lite"/>
    </source>
</evidence>
<evidence type="ECO:0000313" key="4">
    <source>
        <dbReference type="Proteomes" id="UP001283361"/>
    </source>
</evidence>
<proteinExistence type="predicted"/>
<name>A0AAE1AAG9_9GAST</name>